<keyword evidence="5" id="KW-0479">Metal-binding</keyword>
<organism evidence="11 12">
    <name type="scientific">Candidatus Syntrophocurvum alkaliphilum</name>
    <dbReference type="NCBI Taxonomy" id="2293317"/>
    <lineage>
        <taxon>Bacteria</taxon>
        <taxon>Bacillati</taxon>
        <taxon>Bacillota</taxon>
        <taxon>Clostridia</taxon>
        <taxon>Eubacteriales</taxon>
        <taxon>Syntrophomonadaceae</taxon>
        <taxon>Candidatus Syntrophocurvum</taxon>
    </lineage>
</organism>
<gene>
    <name evidence="11" type="ORF">SYNTR_2302</name>
</gene>
<dbReference type="InterPro" id="IPR052038">
    <property type="entry name" value="Type-VII_TA_antitoxin"/>
</dbReference>
<evidence type="ECO:0000313" key="11">
    <source>
        <dbReference type="EMBL" id="QGU00896.1"/>
    </source>
</evidence>
<accession>A0A6I6DFW5</accession>
<evidence type="ECO:0000256" key="1">
    <source>
        <dbReference type="ARBA" id="ARBA00001946"/>
    </source>
</evidence>
<dbReference type="KEGG" id="salq:SYNTR_2302"/>
<evidence type="ECO:0000256" key="7">
    <source>
        <dbReference type="ARBA" id="ARBA00022840"/>
    </source>
</evidence>
<evidence type="ECO:0000256" key="9">
    <source>
        <dbReference type="ARBA" id="ARBA00038276"/>
    </source>
</evidence>
<dbReference type="InterPro" id="IPR002934">
    <property type="entry name" value="Polymerase_NTP_transf_dom"/>
</dbReference>
<dbReference type="OrthoDB" id="9809668at2"/>
<evidence type="ECO:0000256" key="2">
    <source>
        <dbReference type="ARBA" id="ARBA00022649"/>
    </source>
</evidence>
<keyword evidence="4" id="KW-0548">Nucleotidyltransferase</keyword>
<evidence type="ECO:0000256" key="3">
    <source>
        <dbReference type="ARBA" id="ARBA00022679"/>
    </source>
</evidence>
<keyword evidence="7" id="KW-0067">ATP-binding</keyword>
<name>A0A6I6DFW5_9FIRM</name>
<dbReference type="Proteomes" id="UP000426444">
    <property type="component" value="Chromosome"/>
</dbReference>
<comment type="cofactor">
    <cofactor evidence="1">
        <name>Mg(2+)</name>
        <dbReference type="ChEBI" id="CHEBI:18420"/>
    </cofactor>
</comment>
<sequence>MPSIEQIKESVRDIAEKYPIKRISLFGSYAKGCANEESDIDILIEFSYSNVSLFLLSEIRDEIKTRLNKEVDLIHYPIEENSLIEIEEVVDIYEQ</sequence>
<dbReference type="CDD" id="cd05403">
    <property type="entry name" value="NT_KNTase_like"/>
    <property type="match status" value="1"/>
</dbReference>
<dbReference type="RefSeq" id="WP_156204636.1">
    <property type="nucleotide sequence ID" value="NZ_CP046457.1"/>
</dbReference>
<proteinExistence type="inferred from homology"/>
<dbReference type="PANTHER" id="PTHR33571:SF14">
    <property type="entry name" value="PROTEIN ADENYLYLTRANSFERASE MJ0435-RELATED"/>
    <property type="match status" value="1"/>
</dbReference>
<keyword evidence="8" id="KW-0460">Magnesium</keyword>
<evidence type="ECO:0000256" key="4">
    <source>
        <dbReference type="ARBA" id="ARBA00022695"/>
    </source>
</evidence>
<dbReference type="PANTHER" id="PTHR33571">
    <property type="entry name" value="SSL8005 PROTEIN"/>
    <property type="match status" value="1"/>
</dbReference>
<evidence type="ECO:0000256" key="6">
    <source>
        <dbReference type="ARBA" id="ARBA00022741"/>
    </source>
</evidence>
<dbReference type="Pfam" id="PF01909">
    <property type="entry name" value="NTP_transf_2"/>
    <property type="match status" value="1"/>
</dbReference>
<comment type="similarity">
    <text evidence="9">Belongs to the MntA antitoxin family.</text>
</comment>
<dbReference type="GO" id="GO:0016779">
    <property type="term" value="F:nucleotidyltransferase activity"/>
    <property type="evidence" value="ECO:0007669"/>
    <property type="project" value="UniProtKB-KW"/>
</dbReference>
<evidence type="ECO:0000256" key="5">
    <source>
        <dbReference type="ARBA" id="ARBA00022723"/>
    </source>
</evidence>
<dbReference type="Gene3D" id="3.30.460.10">
    <property type="entry name" value="Beta Polymerase, domain 2"/>
    <property type="match status" value="1"/>
</dbReference>
<reference evidence="12" key="1">
    <citation type="journal article" date="2019" name="Microbiology">
        <title>Complete Genome Sequence of an Uncultured Bacterium of the Candidate Phylum Bipolaricaulota.</title>
        <authorList>
            <person name="Kadnikov V.V."/>
            <person name="Mardanov A.V."/>
            <person name="Beletsky A.V."/>
            <person name="Frank Y.A."/>
            <person name="Karnachuk O.V."/>
            <person name="Ravin N.V."/>
        </authorList>
    </citation>
    <scope>NUCLEOTIDE SEQUENCE [LARGE SCALE GENOMIC DNA]</scope>
</reference>
<dbReference type="SUPFAM" id="SSF81301">
    <property type="entry name" value="Nucleotidyltransferase"/>
    <property type="match status" value="1"/>
</dbReference>
<keyword evidence="3" id="KW-0808">Transferase</keyword>
<evidence type="ECO:0000313" key="12">
    <source>
        <dbReference type="Proteomes" id="UP000426444"/>
    </source>
</evidence>
<dbReference type="GO" id="GO:0005524">
    <property type="term" value="F:ATP binding"/>
    <property type="evidence" value="ECO:0007669"/>
    <property type="project" value="UniProtKB-KW"/>
</dbReference>
<dbReference type="InterPro" id="IPR043519">
    <property type="entry name" value="NT_sf"/>
</dbReference>
<protein>
    <recommendedName>
        <fullName evidence="10">Polymerase nucleotidyl transferase domain-containing protein</fullName>
    </recommendedName>
</protein>
<keyword evidence="2" id="KW-1277">Toxin-antitoxin system</keyword>
<keyword evidence="6" id="KW-0547">Nucleotide-binding</keyword>
<feature type="domain" description="Polymerase nucleotidyl transferase" evidence="10">
    <location>
        <begin position="8"/>
        <end position="81"/>
    </location>
</feature>
<evidence type="ECO:0000259" key="10">
    <source>
        <dbReference type="Pfam" id="PF01909"/>
    </source>
</evidence>
<dbReference type="AlphaFoldDB" id="A0A6I6DFW5"/>
<dbReference type="GO" id="GO:0046872">
    <property type="term" value="F:metal ion binding"/>
    <property type="evidence" value="ECO:0007669"/>
    <property type="project" value="UniProtKB-KW"/>
</dbReference>
<dbReference type="EMBL" id="CP046457">
    <property type="protein sequence ID" value="QGU00896.1"/>
    <property type="molecule type" value="Genomic_DNA"/>
</dbReference>
<evidence type="ECO:0000256" key="8">
    <source>
        <dbReference type="ARBA" id="ARBA00022842"/>
    </source>
</evidence>
<keyword evidence="12" id="KW-1185">Reference proteome</keyword>